<sequence>MIPPLTILSRPGRVASAIALCDKSYYLAHKESQEHHMPIAGAAKVRTDRPAPRTRKVAGTLGAAAVLEDARRAGLLDGEKTEHLSFRAPRALIEAAKRESGVDTPTDLGLLALATLAQPDPVAAFFKRTHGKLGTSHTLEF</sequence>
<reference evidence="1" key="1">
    <citation type="submission" date="2006-06" db="EMBL/GenBank/DDBJ databases">
        <title>Complete sequence of Plasmid 1 of Chelativorans sp. BNC1.</title>
        <authorList>
            <consortium name="US DOE Joint Genome Institute"/>
            <person name="Copeland A."/>
            <person name="Lucas S."/>
            <person name="Lapidus A."/>
            <person name="Barry K."/>
            <person name="Detter J.C."/>
            <person name="Glavina del Rio T."/>
            <person name="Hammon N."/>
            <person name="Israni S."/>
            <person name="Dalin E."/>
            <person name="Tice H."/>
            <person name="Pitluck S."/>
            <person name="Chertkov O."/>
            <person name="Brettin T."/>
            <person name="Bruce D."/>
            <person name="Han C."/>
            <person name="Tapia R."/>
            <person name="Gilna P."/>
            <person name="Schmutz J."/>
            <person name="Larimer F."/>
            <person name="Land M."/>
            <person name="Hauser L."/>
            <person name="Kyrpides N."/>
            <person name="Mikhailova N."/>
            <person name="Richardson P."/>
        </authorList>
    </citation>
    <scope>NUCLEOTIDE SEQUENCE</scope>
    <source>
        <strain evidence="1">BNC1</strain>
        <plasmid evidence="1">1</plasmid>
    </source>
</reference>
<dbReference type="KEGG" id="mes:Meso_4237"/>
<proteinExistence type="predicted"/>
<organism evidence="1">
    <name type="scientific">Chelativorans sp. (strain BNC1)</name>
    <dbReference type="NCBI Taxonomy" id="266779"/>
    <lineage>
        <taxon>Bacteria</taxon>
        <taxon>Pseudomonadati</taxon>
        <taxon>Pseudomonadota</taxon>
        <taxon>Alphaproteobacteria</taxon>
        <taxon>Hyphomicrobiales</taxon>
        <taxon>Phyllobacteriaceae</taxon>
        <taxon>Chelativorans</taxon>
    </lineage>
</organism>
<protein>
    <submittedName>
        <fullName evidence="1">Uncharacterized protein</fullName>
    </submittedName>
</protein>
<gene>
    <name evidence="1" type="ordered locus">Meso_4237</name>
</gene>
<name>Q11MZ5_CHESB</name>
<keyword evidence="1" id="KW-0614">Plasmid</keyword>
<dbReference type="HOGENOM" id="CLU_1821929_0_0_5"/>
<accession>Q11MZ5</accession>
<dbReference type="OrthoDB" id="8085427at2"/>
<dbReference type="EMBL" id="CP000389">
    <property type="protein sequence ID" value="ABG61213.1"/>
    <property type="molecule type" value="Genomic_DNA"/>
</dbReference>
<dbReference type="AlphaFoldDB" id="Q11MZ5"/>
<geneLocation type="plasmid" evidence="1">
    <name>1</name>
</geneLocation>
<evidence type="ECO:0000313" key="1">
    <source>
        <dbReference type="EMBL" id="ABG61213.1"/>
    </source>
</evidence>